<dbReference type="AlphaFoldDB" id="A0A9W9YE30"/>
<dbReference type="Proteomes" id="UP001163046">
    <property type="component" value="Unassembled WGS sequence"/>
</dbReference>
<comment type="caution">
    <text evidence="1">The sequence shown here is derived from an EMBL/GenBank/DDBJ whole genome shotgun (WGS) entry which is preliminary data.</text>
</comment>
<dbReference type="OrthoDB" id="197967at2759"/>
<proteinExistence type="predicted"/>
<keyword evidence="2" id="KW-1185">Reference proteome</keyword>
<protein>
    <submittedName>
        <fullName evidence="1">Uncharacterized protein</fullName>
    </submittedName>
</protein>
<evidence type="ECO:0000313" key="2">
    <source>
        <dbReference type="Proteomes" id="UP001163046"/>
    </source>
</evidence>
<sequence>MSAVLRINTKNNMADGKGEKIDYGQGYGSEFDELEASERNKTWRDDELSGIKRKSNTTDGLPSKRMVSSEYSREEAKGQKYDFIALDAVSLTLHVVGKCGRL</sequence>
<accession>A0A9W9YE30</accession>
<organism evidence="1 2">
    <name type="scientific">Desmophyllum pertusum</name>
    <dbReference type="NCBI Taxonomy" id="174260"/>
    <lineage>
        <taxon>Eukaryota</taxon>
        <taxon>Metazoa</taxon>
        <taxon>Cnidaria</taxon>
        <taxon>Anthozoa</taxon>
        <taxon>Hexacorallia</taxon>
        <taxon>Scleractinia</taxon>
        <taxon>Caryophylliina</taxon>
        <taxon>Caryophylliidae</taxon>
        <taxon>Desmophyllum</taxon>
    </lineage>
</organism>
<reference evidence="1" key="1">
    <citation type="submission" date="2023-01" db="EMBL/GenBank/DDBJ databases">
        <title>Genome assembly of the deep-sea coral Lophelia pertusa.</title>
        <authorList>
            <person name="Herrera S."/>
            <person name="Cordes E."/>
        </authorList>
    </citation>
    <scope>NUCLEOTIDE SEQUENCE</scope>
    <source>
        <strain evidence="1">USNM1676648</strain>
        <tissue evidence="1">Polyp</tissue>
    </source>
</reference>
<evidence type="ECO:0000313" key="1">
    <source>
        <dbReference type="EMBL" id="KAJ7336599.1"/>
    </source>
</evidence>
<dbReference type="EMBL" id="MU827782">
    <property type="protein sequence ID" value="KAJ7336599.1"/>
    <property type="molecule type" value="Genomic_DNA"/>
</dbReference>
<gene>
    <name evidence="1" type="ORF">OS493_011815</name>
</gene>
<name>A0A9W9YE30_9CNID</name>